<feature type="domain" description="D-isomer specific 2-hydroxyacid dehydrogenase NAD-binding" evidence="6">
    <location>
        <begin position="107"/>
        <end position="285"/>
    </location>
</feature>
<evidence type="ECO:0000313" key="7">
    <source>
        <dbReference type="EMBL" id="ARD21442.1"/>
    </source>
</evidence>
<evidence type="ECO:0000259" key="5">
    <source>
        <dbReference type="Pfam" id="PF00389"/>
    </source>
</evidence>
<evidence type="ECO:0000256" key="2">
    <source>
        <dbReference type="ARBA" id="ARBA00023002"/>
    </source>
</evidence>
<dbReference type="PANTHER" id="PTHR43761">
    <property type="entry name" value="D-ISOMER SPECIFIC 2-HYDROXYACID DEHYDROGENASE FAMILY PROTEIN (AFU_ORTHOLOGUE AFUA_1G13630)"/>
    <property type="match status" value="1"/>
</dbReference>
<gene>
    <name evidence="7" type="ORF">SJ2017_1113</name>
</gene>
<dbReference type="InterPro" id="IPR050418">
    <property type="entry name" value="D-iso_2-hydroxyacid_DH_PdxB"/>
</dbReference>
<dbReference type="InterPro" id="IPR006139">
    <property type="entry name" value="D-isomer_2_OHA_DH_cat_dom"/>
</dbReference>
<keyword evidence="3" id="KW-0520">NAD</keyword>
<dbReference type="SUPFAM" id="SSF51735">
    <property type="entry name" value="NAD(P)-binding Rossmann-fold domains"/>
    <property type="match status" value="1"/>
</dbReference>
<dbReference type="EMBL" id="CP020472">
    <property type="protein sequence ID" value="ARD21442.1"/>
    <property type="molecule type" value="Genomic_DNA"/>
</dbReference>
<protein>
    <submittedName>
        <fullName evidence="7">Glycerate dehydrogenase</fullName>
    </submittedName>
</protein>
<feature type="domain" description="D-isomer specific 2-hydroxyacid dehydrogenase catalytic" evidence="5">
    <location>
        <begin position="18"/>
        <end position="314"/>
    </location>
</feature>
<dbReference type="Proteomes" id="UP000191820">
    <property type="component" value="Chromosome"/>
</dbReference>
<dbReference type="Pfam" id="PF00389">
    <property type="entry name" value="2-Hacid_dh"/>
    <property type="match status" value="1"/>
</dbReference>
<dbReference type="InterPro" id="IPR036291">
    <property type="entry name" value="NAD(P)-bd_dom_sf"/>
</dbReference>
<dbReference type="RefSeq" id="WP_080915149.1">
    <property type="nucleotide sequence ID" value="NZ_CP020472.1"/>
</dbReference>
<evidence type="ECO:0000313" key="8">
    <source>
        <dbReference type="Proteomes" id="UP000191820"/>
    </source>
</evidence>
<keyword evidence="8" id="KW-1185">Reference proteome</keyword>
<dbReference type="PROSITE" id="PS00671">
    <property type="entry name" value="D_2_HYDROXYACID_DH_3"/>
    <property type="match status" value="1"/>
</dbReference>
<name>A0ABN4YDN1_9GAMM</name>
<comment type="similarity">
    <text evidence="1 4">Belongs to the D-isomer specific 2-hydroxyacid dehydrogenase family.</text>
</comment>
<dbReference type="Pfam" id="PF02826">
    <property type="entry name" value="2-Hacid_dh_C"/>
    <property type="match status" value="1"/>
</dbReference>
<evidence type="ECO:0000256" key="4">
    <source>
        <dbReference type="RuleBase" id="RU003719"/>
    </source>
</evidence>
<keyword evidence="2 4" id="KW-0560">Oxidoreductase</keyword>
<sequence length="316" mass="34229">MKIVVLDGYTLNPGDLSWDALSQFGDIEVFEHTEHDQIISRSRDADIILTNKAVITNKVIEHCPKLKYIGVTATGTNVVDMTAASSRNIVVTNVPAYGPDAVAQMVFALILQHSQQVSLHDEAVKQGQWSNARDFCFTLSPLMSLKGKTIGIVGYGDIGQQVATLALAFNMNVIITSGSKKTNLPLNVSWQPLELLLTQADIVSLHCPLNETTDKLINSQSLGLLKPGALLVNTARGGLIDEDALALALNQRKLFAAVDVLSTEPPAKDNPLLSANNIVITPHIAWATIEARQNLLTIAANNIERFLQGKPCHQVN</sequence>
<evidence type="ECO:0000256" key="1">
    <source>
        <dbReference type="ARBA" id="ARBA00005854"/>
    </source>
</evidence>
<dbReference type="CDD" id="cd12162">
    <property type="entry name" value="2-Hacid_dh_4"/>
    <property type="match status" value="1"/>
</dbReference>
<dbReference type="PROSITE" id="PS00670">
    <property type="entry name" value="D_2_HYDROXYACID_DH_2"/>
    <property type="match status" value="1"/>
</dbReference>
<evidence type="ECO:0000259" key="6">
    <source>
        <dbReference type="Pfam" id="PF02826"/>
    </source>
</evidence>
<dbReference type="SUPFAM" id="SSF52283">
    <property type="entry name" value="Formate/glycerate dehydrogenase catalytic domain-like"/>
    <property type="match status" value="1"/>
</dbReference>
<dbReference type="InterPro" id="IPR029753">
    <property type="entry name" value="D-isomer_DH_CS"/>
</dbReference>
<accession>A0ABN4YDN1</accession>
<dbReference type="InterPro" id="IPR006140">
    <property type="entry name" value="D-isomer_DH_NAD-bd"/>
</dbReference>
<dbReference type="Gene3D" id="3.40.50.720">
    <property type="entry name" value="NAD(P)-binding Rossmann-like Domain"/>
    <property type="match status" value="2"/>
</dbReference>
<evidence type="ECO:0000256" key="3">
    <source>
        <dbReference type="ARBA" id="ARBA00023027"/>
    </source>
</evidence>
<organism evidence="7 8">
    <name type="scientific">Shewanella japonica</name>
    <dbReference type="NCBI Taxonomy" id="93973"/>
    <lineage>
        <taxon>Bacteria</taxon>
        <taxon>Pseudomonadati</taxon>
        <taxon>Pseudomonadota</taxon>
        <taxon>Gammaproteobacteria</taxon>
        <taxon>Alteromonadales</taxon>
        <taxon>Shewanellaceae</taxon>
        <taxon>Shewanella</taxon>
    </lineage>
</organism>
<dbReference type="PANTHER" id="PTHR43761:SF1">
    <property type="entry name" value="D-ISOMER SPECIFIC 2-HYDROXYACID DEHYDROGENASE CATALYTIC DOMAIN-CONTAINING PROTEIN-RELATED"/>
    <property type="match status" value="1"/>
</dbReference>
<reference evidence="7 8" key="1">
    <citation type="submission" date="2017-03" db="EMBL/GenBank/DDBJ databases">
        <title>Genome sequencing of Shewanella japonica KCTC 22435.</title>
        <authorList>
            <person name="Kim K.M."/>
        </authorList>
    </citation>
    <scope>NUCLEOTIDE SEQUENCE [LARGE SCALE GENOMIC DNA]</scope>
    <source>
        <strain evidence="7 8">KCTC 22435</strain>
    </source>
</reference>
<proteinExistence type="inferred from homology"/>